<dbReference type="AlphaFoldDB" id="A0A224Y588"/>
<reference evidence="1" key="1">
    <citation type="journal article" date="2017" name="Parasit. Vectors">
        <title>Sialotranscriptomics of Rhipicephalus zambeziensis reveals intricate expression profiles of secretory proteins and suggests tight temporal transcriptional regulation during blood-feeding.</title>
        <authorList>
            <person name="de Castro M.H."/>
            <person name="de Klerk D."/>
            <person name="Pienaar R."/>
            <person name="Rees D.J.G."/>
            <person name="Mans B.J."/>
        </authorList>
    </citation>
    <scope>NUCLEOTIDE SEQUENCE</scope>
    <source>
        <tissue evidence="1">Salivary glands</tissue>
    </source>
</reference>
<sequence length="119" mass="13597">MFSITTKRYSANFVTRTKKKVKNRGQALRGFSLFLLSSLRNSNCLFTLYGHQLAKSCTLLLKFEAVYTLYDKLKRTPLCTNTQGRTKRSDAVVYDEASKEQVMWVAYVFVAGPESSAYK</sequence>
<proteinExistence type="predicted"/>
<organism evidence="1">
    <name type="scientific">Rhipicephalus zambeziensis</name>
    <dbReference type="NCBI Taxonomy" id="60191"/>
    <lineage>
        <taxon>Eukaryota</taxon>
        <taxon>Metazoa</taxon>
        <taxon>Ecdysozoa</taxon>
        <taxon>Arthropoda</taxon>
        <taxon>Chelicerata</taxon>
        <taxon>Arachnida</taxon>
        <taxon>Acari</taxon>
        <taxon>Parasitiformes</taxon>
        <taxon>Ixodida</taxon>
        <taxon>Ixodoidea</taxon>
        <taxon>Ixodidae</taxon>
        <taxon>Rhipicephalinae</taxon>
        <taxon>Rhipicephalus</taxon>
        <taxon>Rhipicephalus</taxon>
    </lineage>
</organism>
<evidence type="ECO:0000313" key="1">
    <source>
        <dbReference type="EMBL" id="MAA12728.1"/>
    </source>
</evidence>
<name>A0A224Y588_9ACAR</name>
<accession>A0A224Y588</accession>
<dbReference type="EMBL" id="GFPF01001582">
    <property type="protein sequence ID" value="MAA12728.1"/>
    <property type="molecule type" value="Transcribed_RNA"/>
</dbReference>
<protein>
    <submittedName>
        <fullName evidence="1">Uncharacterized protein</fullName>
    </submittedName>
</protein>